<dbReference type="Gene3D" id="2.40.160.180">
    <property type="entry name" value="Carbohydrate-selective porin OprB"/>
    <property type="match status" value="1"/>
</dbReference>
<organism evidence="1">
    <name type="scientific">mine drainage metagenome</name>
    <dbReference type="NCBI Taxonomy" id="410659"/>
    <lineage>
        <taxon>unclassified sequences</taxon>
        <taxon>metagenomes</taxon>
        <taxon>ecological metagenomes</taxon>
    </lineage>
</organism>
<reference evidence="1" key="2">
    <citation type="journal article" date="2014" name="ISME J.">
        <title>Microbial stratification in low pH oxic and suboxic macroscopic growths along an acid mine drainage.</title>
        <authorList>
            <person name="Mendez-Garcia C."/>
            <person name="Mesa V."/>
            <person name="Sprenger R.R."/>
            <person name="Richter M."/>
            <person name="Diez M.S."/>
            <person name="Solano J."/>
            <person name="Bargiela R."/>
            <person name="Golyshina O.V."/>
            <person name="Manteca A."/>
            <person name="Ramos J.L."/>
            <person name="Gallego J.R."/>
            <person name="Llorente I."/>
            <person name="Martins Dos Santos V.A."/>
            <person name="Jensen O.N."/>
            <person name="Pelaez A.I."/>
            <person name="Sanchez J."/>
            <person name="Ferrer M."/>
        </authorList>
    </citation>
    <scope>NUCLEOTIDE SEQUENCE</scope>
</reference>
<dbReference type="InterPro" id="IPR038673">
    <property type="entry name" value="OprB_sf"/>
</dbReference>
<sequence length="132" mass="14237">YVINGELPLADGGAIGLFARWAWDNGSTETFAYTEADCALSVGGQLSSVHWGRSHDRLGIALGIDGLSALHRDYLAACGCGIMLCDGTLDDGHERVIEACYRAQLRRHVQPGPDLQWIANPGYNRARGPARV</sequence>
<dbReference type="GO" id="GO:0015288">
    <property type="term" value="F:porin activity"/>
    <property type="evidence" value="ECO:0007669"/>
    <property type="project" value="InterPro"/>
</dbReference>
<gene>
    <name evidence="1" type="ORF">B1A_10170</name>
</gene>
<dbReference type="InterPro" id="IPR007049">
    <property type="entry name" value="Carb-sel_porin_OprB"/>
</dbReference>
<dbReference type="GO" id="GO:0016020">
    <property type="term" value="C:membrane"/>
    <property type="evidence" value="ECO:0007669"/>
    <property type="project" value="InterPro"/>
</dbReference>
<proteinExistence type="predicted"/>
<evidence type="ECO:0000313" key="1">
    <source>
        <dbReference type="EMBL" id="EQD60331.1"/>
    </source>
</evidence>
<comment type="caution">
    <text evidence="1">The sequence shown here is derived from an EMBL/GenBank/DDBJ whole genome shotgun (WGS) entry which is preliminary data.</text>
</comment>
<accession>T1AII8</accession>
<dbReference type="EMBL" id="AUZX01007242">
    <property type="protein sequence ID" value="EQD60331.1"/>
    <property type="molecule type" value="Genomic_DNA"/>
</dbReference>
<dbReference type="Pfam" id="PF04966">
    <property type="entry name" value="OprB"/>
    <property type="match status" value="1"/>
</dbReference>
<reference evidence="1" key="1">
    <citation type="submission" date="2013-08" db="EMBL/GenBank/DDBJ databases">
        <authorList>
            <person name="Mendez C."/>
            <person name="Richter M."/>
            <person name="Ferrer M."/>
            <person name="Sanchez J."/>
        </authorList>
    </citation>
    <scope>NUCLEOTIDE SEQUENCE</scope>
</reference>
<feature type="non-terminal residue" evidence="1">
    <location>
        <position position="132"/>
    </location>
</feature>
<protein>
    <submittedName>
        <fullName evidence="1">Carbohydrate-selective porin OprB</fullName>
    </submittedName>
</protein>
<dbReference type="AlphaFoldDB" id="T1AII8"/>
<dbReference type="GO" id="GO:0008643">
    <property type="term" value="P:carbohydrate transport"/>
    <property type="evidence" value="ECO:0007669"/>
    <property type="project" value="InterPro"/>
</dbReference>
<feature type="non-terminal residue" evidence="1">
    <location>
        <position position="1"/>
    </location>
</feature>
<name>T1AII8_9ZZZZ</name>